<keyword evidence="2" id="KW-1185">Reference proteome</keyword>
<name>A0A4C1T8S7_EUMVA</name>
<evidence type="ECO:0000313" key="2">
    <source>
        <dbReference type="Proteomes" id="UP000299102"/>
    </source>
</evidence>
<protein>
    <submittedName>
        <fullName evidence="1">Uncharacterized protein</fullName>
    </submittedName>
</protein>
<proteinExistence type="predicted"/>
<reference evidence="1 2" key="1">
    <citation type="journal article" date="2019" name="Commun. Biol.">
        <title>The bagworm genome reveals a unique fibroin gene that provides high tensile strength.</title>
        <authorList>
            <person name="Kono N."/>
            <person name="Nakamura H."/>
            <person name="Ohtoshi R."/>
            <person name="Tomita M."/>
            <person name="Numata K."/>
            <person name="Arakawa K."/>
        </authorList>
    </citation>
    <scope>NUCLEOTIDE SEQUENCE [LARGE SCALE GENOMIC DNA]</scope>
</reference>
<dbReference type="EMBL" id="BGZK01000043">
    <property type="protein sequence ID" value="GBP10929.1"/>
    <property type="molecule type" value="Genomic_DNA"/>
</dbReference>
<gene>
    <name evidence="1" type="ORF">EVAR_5496_1</name>
</gene>
<comment type="caution">
    <text evidence="1">The sequence shown here is derived from an EMBL/GenBank/DDBJ whole genome shotgun (WGS) entry which is preliminary data.</text>
</comment>
<accession>A0A4C1T8S7</accession>
<dbReference type="Proteomes" id="UP000299102">
    <property type="component" value="Unassembled WGS sequence"/>
</dbReference>
<sequence length="86" mass="10122">MSSQWRQAEVVEIRCISRSRGQYKSREYFEHIKQASIAPHHMSLTMGMESRNTRRGYGIPVCHRPRLVELPQPWADSDGDRYQGFQ</sequence>
<organism evidence="1 2">
    <name type="scientific">Eumeta variegata</name>
    <name type="common">Bagworm moth</name>
    <name type="synonym">Eumeta japonica</name>
    <dbReference type="NCBI Taxonomy" id="151549"/>
    <lineage>
        <taxon>Eukaryota</taxon>
        <taxon>Metazoa</taxon>
        <taxon>Ecdysozoa</taxon>
        <taxon>Arthropoda</taxon>
        <taxon>Hexapoda</taxon>
        <taxon>Insecta</taxon>
        <taxon>Pterygota</taxon>
        <taxon>Neoptera</taxon>
        <taxon>Endopterygota</taxon>
        <taxon>Lepidoptera</taxon>
        <taxon>Glossata</taxon>
        <taxon>Ditrysia</taxon>
        <taxon>Tineoidea</taxon>
        <taxon>Psychidae</taxon>
        <taxon>Oiketicinae</taxon>
        <taxon>Eumeta</taxon>
    </lineage>
</organism>
<evidence type="ECO:0000313" key="1">
    <source>
        <dbReference type="EMBL" id="GBP10929.1"/>
    </source>
</evidence>
<dbReference type="AlphaFoldDB" id="A0A4C1T8S7"/>